<dbReference type="CDD" id="cd01536">
    <property type="entry name" value="PBP1_ABC_sugar_binding-like"/>
    <property type="match status" value="1"/>
</dbReference>
<dbReference type="Proteomes" id="UP000515860">
    <property type="component" value="Chromosome"/>
</dbReference>
<evidence type="ECO:0000256" key="3">
    <source>
        <dbReference type="SAM" id="MobiDB-lite"/>
    </source>
</evidence>
<organism evidence="6 7">
    <name type="scientific">Wansuia hejianensis</name>
    <dbReference type="NCBI Taxonomy" id="2763667"/>
    <lineage>
        <taxon>Bacteria</taxon>
        <taxon>Bacillati</taxon>
        <taxon>Bacillota</taxon>
        <taxon>Clostridia</taxon>
        <taxon>Lachnospirales</taxon>
        <taxon>Lachnospiraceae</taxon>
        <taxon>Wansuia</taxon>
    </lineage>
</organism>
<dbReference type="Gene3D" id="3.40.50.2300">
    <property type="match status" value="2"/>
</dbReference>
<evidence type="ECO:0000256" key="1">
    <source>
        <dbReference type="ARBA" id="ARBA00004196"/>
    </source>
</evidence>
<dbReference type="KEGG" id="whj:H9Q79_09825"/>
<sequence>MKKNISKWVALTLAGAMACGLMGCGSGDNAASTAKSTSEKSASATSTPAAGSSSSSAASASSASASSGTSGELIKVGVTFGDLANPVWADCANHMMEVDESYGFDVTAVGCDSSDEQIDQVENFITSGCKAIVVGAKDTDSMGDYMKQVIDEGIVVFALGYEISNYTADMMVRNYDVGYSVASMAAEWINEKFPDGCEVLINDAPEYDVLVDRVSGMEAALKDLAPKAKIVSYISGTTTAEILPQAENAMTANPNIKVCVTIGDGGALACKEAANGMGLNTDDFAIFGVDCTEQVAKAIYQGDAIRGAMSLGGGKLHGETILDVLQKIFADEDYPKNTPYPETQVTKENVAEVAEQMGFSIE</sequence>
<dbReference type="EMBL" id="CP060635">
    <property type="protein sequence ID" value="QNM07250.1"/>
    <property type="molecule type" value="Genomic_DNA"/>
</dbReference>
<proteinExistence type="inferred from homology"/>
<dbReference type="SUPFAM" id="SSF53822">
    <property type="entry name" value="Periplasmic binding protein-like I"/>
    <property type="match status" value="1"/>
</dbReference>
<comment type="similarity">
    <text evidence="2">Belongs to the bacterial solute-binding protein 2 family.</text>
</comment>
<evidence type="ECO:0000259" key="5">
    <source>
        <dbReference type="Pfam" id="PF13407"/>
    </source>
</evidence>
<evidence type="ECO:0000256" key="4">
    <source>
        <dbReference type="SAM" id="SignalP"/>
    </source>
</evidence>
<gene>
    <name evidence="6" type="ORF">H9Q79_09825</name>
</gene>
<name>A0A7G9G8W8_9FIRM</name>
<evidence type="ECO:0000313" key="7">
    <source>
        <dbReference type="Proteomes" id="UP000515860"/>
    </source>
</evidence>
<dbReference type="InterPro" id="IPR028082">
    <property type="entry name" value="Peripla_BP_I"/>
</dbReference>
<feature type="chain" id="PRO_5028901301" evidence="4">
    <location>
        <begin position="31"/>
        <end position="362"/>
    </location>
</feature>
<dbReference type="GO" id="GO:0030246">
    <property type="term" value="F:carbohydrate binding"/>
    <property type="evidence" value="ECO:0007669"/>
    <property type="project" value="TreeGrafter"/>
</dbReference>
<evidence type="ECO:0000313" key="6">
    <source>
        <dbReference type="EMBL" id="QNM07250.1"/>
    </source>
</evidence>
<feature type="domain" description="Periplasmic binding protein" evidence="5">
    <location>
        <begin position="76"/>
        <end position="303"/>
    </location>
</feature>
<keyword evidence="4" id="KW-0732">Signal</keyword>
<accession>A0A7G9G8W8</accession>
<reference evidence="6 7" key="1">
    <citation type="submission" date="2020-08" db="EMBL/GenBank/DDBJ databases">
        <authorList>
            <person name="Liu C."/>
            <person name="Sun Q."/>
        </authorList>
    </citation>
    <scope>NUCLEOTIDE SEQUENCE [LARGE SCALE GENOMIC DNA]</scope>
    <source>
        <strain evidence="6 7">NSJ-29</strain>
    </source>
</reference>
<dbReference type="Pfam" id="PF13407">
    <property type="entry name" value="Peripla_BP_4"/>
    <property type="match status" value="1"/>
</dbReference>
<comment type="subcellular location">
    <subcellularLocation>
        <location evidence="1">Cell envelope</location>
    </subcellularLocation>
</comment>
<dbReference type="AlphaFoldDB" id="A0A7G9G8W8"/>
<feature type="signal peptide" evidence="4">
    <location>
        <begin position="1"/>
        <end position="30"/>
    </location>
</feature>
<protein>
    <submittedName>
        <fullName evidence="6">Sugar ABC transporter substrate-binding protein</fullName>
    </submittedName>
</protein>
<dbReference type="InterPro" id="IPR050555">
    <property type="entry name" value="Bact_Solute-Bind_Prot2"/>
</dbReference>
<feature type="region of interest" description="Disordered" evidence="3">
    <location>
        <begin position="42"/>
        <end position="68"/>
    </location>
</feature>
<keyword evidence="7" id="KW-1185">Reference proteome</keyword>
<dbReference type="InterPro" id="IPR025997">
    <property type="entry name" value="SBP_2_dom"/>
</dbReference>
<dbReference type="PROSITE" id="PS51257">
    <property type="entry name" value="PROKAR_LIPOPROTEIN"/>
    <property type="match status" value="1"/>
</dbReference>
<evidence type="ECO:0000256" key="2">
    <source>
        <dbReference type="ARBA" id="ARBA00007639"/>
    </source>
</evidence>
<dbReference type="PANTHER" id="PTHR30036">
    <property type="entry name" value="D-XYLOSE-BINDING PERIPLASMIC PROTEIN"/>
    <property type="match status" value="1"/>
</dbReference>
<dbReference type="PANTHER" id="PTHR30036:SF7">
    <property type="entry name" value="ABC TRANSPORTER PERIPLASMIC-BINDING PROTEIN YPHF"/>
    <property type="match status" value="1"/>
</dbReference>
<dbReference type="RefSeq" id="WP_249328190.1">
    <property type="nucleotide sequence ID" value="NZ_CP060635.1"/>
</dbReference>
<dbReference type="GO" id="GO:0030288">
    <property type="term" value="C:outer membrane-bounded periplasmic space"/>
    <property type="evidence" value="ECO:0007669"/>
    <property type="project" value="TreeGrafter"/>
</dbReference>